<dbReference type="PANTHER" id="PTHR45969">
    <property type="entry name" value="RING ZINC FINGER PROTEIN-RELATED"/>
    <property type="match status" value="1"/>
</dbReference>
<organism evidence="6 7">
    <name type="scientific">Liquidambar formosana</name>
    <name type="common">Formosan gum</name>
    <dbReference type="NCBI Taxonomy" id="63359"/>
    <lineage>
        <taxon>Eukaryota</taxon>
        <taxon>Viridiplantae</taxon>
        <taxon>Streptophyta</taxon>
        <taxon>Embryophyta</taxon>
        <taxon>Tracheophyta</taxon>
        <taxon>Spermatophyta</taxon>
        <taxon>Magnoliopsida</taxon>
        <taxon>eudicotyledons</taxon>
        <taxon>Gunneridae</taxon>
        <taxon>Pentapetalae</taxon>
        <taxon>Saxifragales</taxon>
        <taxon>Altingiaceae</taxon>
        <taxon>Liquidambar</taxon>
    </lineage>
</organism>
<evidence type="ECO:0000256" key="1">
    <source>
        <dbReference type="ARBA" id="ARBA00022723"/>
    </source>
</evidence>
<gene>
    <name evidence="6" type="ORF">L1049_021065</name>
</gene>
<dbReference type="GO" id="GO:0016567">
    <property type="term" value="P:protein ubiquitination"/>
    <property type="evidence" value="ECO:0007669"/>
    <property type="project" value="TreeGrafter"/>
</dbReference>
<protein>
    <recommendedName>
        <fullName evidence="5">RING-type domain-containing protein</fullName>
    </recommendedName>
</protein>
<keyword evidence="1" id="KW-0479">Metal-binding</keyword>
<dbReference type="EMBL" id="JBBPBK010000001">
    <property type="protein sequence ID" value="KAK9293081.1"/>
    <property type="molecule type" value="Genomic_DNA"/>
</dbReference>
<dbReference type="GO" id="GO:0061630">
    <property type="term" value="F:ubiquitin protein ligase activity"/>
    <property type="evidence" value="ECO:0007669"/>
    <property type="project" value="TreeGrafter"/>
</dbReference>
<dbReference type="Proteomes" id="UP001415857">
    <property type="component" value="Unassembled WGS sequence"/>
</dbReference>
<dbReference type="SMART" id="SM00184">
    <property type="entry name" value="RING"/>
    <property type="match status" value="2"/>
</dbReference>
<proteinExistence type="predicted"/>
<dbReference type="Pfam" id="PF13639">
    <property type="entry name" value="zf-RING_2"/>
    <property type="match status" value="2"/>
</dbReference>
<evidence type="ECO:0000313" key="6">
    <source>
        <dbReference type="EMBL" id="KAK9293081.1"/>
    </source>
</evidence>
<dbReference type="PROSITE" id="PS50089">
    <property type="entry name" value="ZF_RING_2"/>
    <property type="match status" value="2"/>
</dbReference>
<keyword evidence="3" id="KW-0862">Zinc</keyword>
<keyword evidence="2 4" id="KW-0863">Zinc-finger</keyword>
<dbReference type="Gene3D" id="3.30.40.10">
    <property type="entry name" value="Zinc/RING finger domain, C3HC4 (zinc finger)"/>
    <property type="match status" value="2"/>
</dbReference>
<name>A0AAP0X6M7_LIQFO</name>
<dbReference type="GO" id="GO:0008270">
    <property type="term" value="F:zinc ion binding"/>
    <property type="evidence" value="ECO:0007669"/>
    <property type="project" value="UniProtKB-KW"/>
</dbReference>
<comment type="caution">
    <text evidence="6">The sequence shown here is derived from an EMBL/GenBank/DDBJ whole genome shotgun (WGS) entry which is preliminary data.</text>
</comment>
<dbReference type="AlphaFoldDB" id="A0AAP0X6M7"/>
<accession>A0AAP0X6M7</accession>
<evidence type="ECO:0000256" key="4">
    <source>
        <dbReference type="PROSITE-ProRule" id="PRU00175"/>
    </source>
</evidence>
<evidence type="ECO:0000256" key="2">
    <source>
        <dbReference type="ARBA" id="ARBA00022771"/>
    </source>
</evidence>
<dbReference type="PANTHER" id="PTHR45969:SF81">
    <property type="entry name" value="OS08G0157400 PROTEIN"/>
    <property type="match status" value="1"/>
</dbReference>
<reference evidence="6 7" key="1">
    <citation type="journal article" date="2024" name="Plant J.">
        <title>Genome sequences and population genomics reveal climatic adaptation and genomic divergence between two closely related sweetgum species.</title>
        <authorList>
            <person name="Xu W.Q."/>
            <person name="Ren C.Q."/>
            <person name="Zhang X.Y."/>
            <person name="Comes H.P."/>
            <person name="Liu X.H."/>
            <person name="Li Y.G."/>
            <person name="Kettle C.J."/>
            <person name="Jalonen R."/>
            <person name="Gaisberger H."/>
            <person name="Ma Y.Z."/>
            <person name="Qiu Y.X."/>
        </authorList>
    </citation>
    <scope>NUCLEOTIDE SEQUENCE [LARGE SCALE GENOMIC DNA]</scope>
    <source>
        <strain evidence="6">Hangzhou</strain>
    </source>
</reference>
<feature type="domain" description="RING-type" evidence="5">
    <location>
        <begin position="152"/>
        <end position="195"/>
    </location>
</feature>
<dbReference type="SUPFAM" id="SSF57850">
    <property type="entry name" value="RING/U-box"/>
    <property type="match status" value="2"/>
</dbReference>
<evidence type="ECO:0000256" key="3">
    <source>
        <dbReference type="ARBA" id="ARBA00022833"/>
    </source>
</evidence>
<dbReference type="InterPro" id="IPR001841">
    <property type="entry name" value="Znf_RING"/>
</dbReference>
<keyword evidence="7" id="KW-1185">Reference proteome</keyword>
<evidence type="ECO:0000313" key="7">
    <source>
        <dbReference type="Proteomes" id="UP001415857"/>
    </source>
</evidence>
<sequence length="231" mass="26834">MSIKKQLPIVEFGEFLERRGACKAENSVCIVCMNCMEANQELRELCNCSHMFHRECLDAWIDQGQVTCPLCRSKLLPEKGEELRKGEDPWRMERMVYLFGEDYLMAENRPSPLLVPVPVNFTTVSIKKQLPVVEFGKFLDRRGAQRAENSVCIVCMNCMEASHEIRKLCNCSHVFHRECLDAWIDQGQVACPLCRSKLLPERREEDKQGKDPWRMERMVYLFGEDYVIGTC</sequence>
<dbReference type="InterPro" id="IPR013083">
    <property type="entry name" value="Znf_RING/FYVE/PHD"/>
</dbReference>
<feature type="domain" description="RING-type" evidence="5">
    <location>
        <begin position="29"/>
        <end position="72"/>
    </location>
</feature>
<evidence type="ECO:0000259" key="5">
    <source>
        <dbReference type="PROSITE" id="PS50089"/>
    </source>
</evidence>